<dbReference type="Proteomes" id="UP001501222">
    <property type="component" value="Unassembled WGS sequence"/>
</dbReference>
<accession>A0ABP6YKT8</accession>
<evidence type="ECO:0000313" key="3">
    <source>
        <dbReference type="Proteomes" id="UP001501222"/>
    </source>
</evidence>
<feature type="region of interest" description="Disordered" evidence="1">
    <location>
        <begin position="1"/>
        <end position="33"/>
    </location>
</feature>
<evidence type="ECO:0000256" key="1">
    <source>
        <dbReference type="SAM" id="MobiDB-lite"/>
    </source>
</evidence>
<dbReference type="InterPro" id="IPR023606">
    <property type="entry name" value="CoA-Trfase_III_dom_1_sf"/>
</dbReference>
<dbReference type="RefSeq" id="WP_344846900.1">
    <property type="nucleotide sequence ID" value="NZ_BAABAA010000011.1"/>
</dbReference>
<dbReference type="Gene3D" id="3.40.50.10540">
    <property type="entry name" value="Crotonobetainyl-coa:carnitine coa-transferase, domain 1"/>
    <property type="match status" value="1"/>
</dbReference>
<evidence type="ECO:0000313" key="2">
    <source>
        <dbReference type="EMBL" id="GAA3585379.1"/>
    </source>
</evidence>
<name>A0ABP6YKT8_9ACTN</name>
<dbReference type="InterPro" id="IPR003673">
    <property type="entry name" value="CoA-Trfase_fam_III"/>
</dbReference>
<comment type="caution">
    <text evidence="2">The sequence shown here is derived from an EMBL/GenBank/DDBJ whole genome shotgun (WGS) entry which is preliminary data.</text>
</comment>
<proteinExistence type="predicted"/>
<dbReference type="PANTHER" id="PTHR48228:SF4">
    <property type="entry name" value="BLR3030 PROTEIN"/>
    <property type="match status" value="1"/>
</dbReference>
<dbReference type="SUPFAM" id="SSF89796">
    <property type="entry name" value="CoA-transferase family III (CaiB/BaiF)"/>
    <property type="match status" value="2"/>
</dbReference>
<protein>
    <submittedName>
        <fullName evidence="2">CoA transferase</fullName>
    </submittedName>
</protein>
<organism evidence="2 3">
    <name type="scientific">Kribbella ginsengisoli</name>
    <dbReference type="NCBI Taxonomy" id="363865"/>
    <lineage>
        <taxon>Bacteria</taxon>
        <taxon>Bacillati</taxon>
        <taxon>Actinomycetota</taxon>
        <taxon>Actinomycetes</taxon>
        <taxon>Propionibacteriales</taxon>
        <taxon>Kribbellaceae</taxon>
        <taxon>Kribbella</taxon>
    </lineage>
</organism>
<dbReference type="Pfam" id="PF02515">
    <property type="entry name" value="CoA_transf_3"/>
    <property type="match status" value="1"/>
</dbReference>
<gene>
    <name evidence="2" type="ORF">GCM10022235_64830</name>
</gene>
<keyword evidence="3" id="KW-1185">Reference proteome</keyword>
<dbReference type="EMBL" id="BAABAA010000011">
    <property type="protein sequence ID" value="GAA3585379.1"/>
    <property type="molecule type" value="Genomic_DNA"/>
</dbReference>
<dbReference type="PANTHER" id="PTHR48228">
    <property type="entry name" value="SUCCINYL-COA--D-CITRAMALATE COA-TRANSFERASE"/>
    <property type="match status" value="1"/>
</dbReference>
<feature type="compositionally biased region" description="Basic and acidic residues" evidence="1">
    <location>
        <begin position="23"/>
        <end position="33"/>
    </location>
</feature>
<keyword evidence="2" id="KW-0808">Transferase</keyword>
<reference evidence="3" key="1">
    <citation type="journal article" date="2019" name="Int. J. Syst. Evol. Microbiol.">
        <title>The Global Catalogue of Microorganisms (GCM) 10K type strain sequencing project: providing services to taxonomists for standard genome sequencing and annotation.</title>
        <authorList>
            <consortium name="The Broad Institute Genomics Platform"/>
            <consortium name="The Broad Institute Genome Sequencing Center for Infectious Disease"/>
            <person name="Wu L."/>
            <person name="Ma J."/>
        </authorList>
    </citation>
    <scope>NUCLEOTIDE SEQUENCE [LARGE SCALE GENOMIC DNA]</scope>
    <source>
        <strain evidence="3">JCM 16928</strain>
    </source>
</reference>
<dbReference type="InterPro" id="IPR050509">
    <property type="entry name" value="CoA-transferase_III"/>
</dbReference>
<sequence>MAMSEDDVSAQLTTPRPVGPVRGDADAGRDRTGRLHGAVDVTARVRAALSNPIKSAADDHFDIHAALAEVLADVGLSADDCGGRVEFVGADPIVPSAVRLGAAPAVGLVAKSVGVAALWRHRGGAGQDIRMDLRKAPRRLCPFYDKKWELVNGLPPTNTADPGNPLSLTFYQAGDGRWVMPLNIYPKLKSRTLKLLRTYDDATAIAAAIAKWKAIELEEAGADAGIVMPMVRSTEEFLETKQYQDVLAELPLIEIEKIGDSAPEPLPAGAVQPLDGIRALGLGHVIAGAGIGRALAQHGADALNLWRPTEWENPVVYLTANVGVRSATLDYARNPAAMETLRELLRGADVFYANRRPGQVSSLGLSPQQAAAIRPGIIHTTVSLHGEQGPWSTRVGFDQTAGCVTGMMTLEGSADQPVLPHIGVVNDYLVPWLATAGICSALIRRATEGGSYRVHISLTRIALWIISMGVFDKNYARGIAGTGGDHAYLDPDTFTAETPLGLYQGVTDQVQLSATPGAFRTILVPRGSGRPVWLPTGL</sequence>
<dbReference type="GO" id="GO:0016740">
    <property type="term" value="F:transferase activity"/>
    <property type="evidence" value="ECO:0007669"/>
    <property type="project" value="UniProtKB-KW"/>
</dbReference>